<sequence>MVKTQNAIAAVAATTLAALAGNALDKKYSIRSDIAQIRSARKQAKHWEHLCRLYGADDWSFYHVLHWTYGQNEYDEAFLFEDRSWTYAEIRAEVGRLAIEFERMGIRNRTVVGMMINNSPEFYFAWWALFKIGAIPAPANTAITQGPFRHCLKISESEYLICSYELYEPVAASLNLGRPGVLDDQNYSDKQLPQLRSISIYDYGTYHRSSALPAGVTIINHHKLTPVTVDMASWPRERRPKIGPGDTSQYLFTSGTTGLPKAATWPTGLPHMAASPFRWPSMFEKPRRLYACTPLFHGGATYALLPATVQAGGTVILARKFSVRNFWHDVRRTRANMIFYIGEMVRYLVQAPLDPLHPDETKTHGLEIIYGLGIAAPVWRAFRDGFGVPWIAEYYGATEGTTAISYSNFSNDVPVAKVAHWGPLMRSSWFGQDTFYILKIDLDAETIIRDPKTGLCVEAACGEVGEAVNRIKPPLQRSHDYVGEGGKEATDKKLLRDVFAKGDVFWRLGDAMSMVSLHFERLERMIH</sequence>
<comment type="caution">
    <text evidence="1">The sequence shown here is derived from an EMBL/GenBank/DDBJ whole genome shotgun (WGS) entry which is preliminary data.</text>
</comment>
<organism evidence="1 2">
    <name type="scientific">Vermiconidia calcicola</name>
    <dbReference type="NCBI Taxonomy" id="1690605"/>
    <lineage>
        <taxon>Eukaryota</taxon>
        <taxon>Fungi</taxon>
        <taxon>Dikarya</taxon>
        <taxon>Ascomycota</taxon>
        <taxon>Pezizomycotina</taxon>
        <taxon>Dothideomycetes</taxon>
        <taxon>Dothideomycetidae</taxon>
        <taxon>Mycosphaerellales</taxon>
        <taxon>Extremaceae</taxon>
        <taxon>Vermiconidia</taxon>
    </lineage>
</organism>
<accession>A0ACC3MZY7</accession>
<gene>
    <name evidence="1" type="ORF">LTR37_012762</name>
</gene>
<dbReference type="Proteomes" id="UP001281147">
    <property type="component" value="Unassembled WGS sequence"/>
</dbReference>
<proteinExistence type="predicted"/>
<evidence type="ECO:0000313" key="2">
    <source>
        <dbReference type="Proteomes" id="UP001281147"/>
    </source>
</evidence>
<keyword evidence="2" id="KW-1185">Reference proteome</keyword>
<reference evidence="1" key="1">
    <citation type="submission" date="2023-07" db="EMBL/GenBank/DDBJ databases">
        <title>Black Yeasts Isolated from many extreme environments.</title>
        <authorList>
            <person name="Coleine C."/>
            <person name="Stajich J.E."/>
            <person name="Selbmann L."/>
        </authorList>
    </citation>
    <scope>NUCLEOTIDE SEQUENCE</scope>
    <source>
        <strain evidence="1">CCFEE 5714</strain>
    </source>
</reference>
<name>A0ACC3MZY7_9PEZI</name>
<evidence type="ECO:0000313" key="1">
    <source>
        <dbReference type="EMBL" id="KAK3706384.1"/>
    </source>
</evidence>
<dbReference type="EMBL" id="JAUTXU010000120">
    <property type="protein sequence ID" value="KAK3706384.1"/>
    <property type="molecule type" value="Genomic_DNA"/>
</dbReference>
<protein>
    <submittedName>
        <fullName evidence="1">Uncharacterized protein</fullName>
    </submittedName>
</protein>